<feature type="transmembrane region" description="Helical" evidence="3">
    <location>
        <begin position="280"/>
        <end position="301"/>
    </location>
</feature>
<dbReference type="PANTHER" id="PTHR45641:SF1">
    <property type="entry name" value="AAA+ ATPASE DOMAIN-CONTAINING PROTEIN"/>
    <property type="match status" value="1"/>
</dbReference>
<dbReference type="PANTHER" id="PTHR45641">
    <property type="entry name" value="TETRATRICOPEPTIDE REPEAT PROTEIN (AFU_ORTHOLOGUE AFUA_6G03870)"/>
    <property type="match status" value="1"/>
</dbReference>
<dbReference type="InterPro" id="IPR011990">
    <property type="entry name" value="TPR-like_helical_dom_sf"/>
</dbReference>
<reference evidence="5" key="1">
    <citation type="submission" date="2021-02" db="EMBL/GenBank/DDBJ databases">
        <authorList>
            <person name="Nowell W R."/>
        </authorList>
    </citation>
    <scope>NUCLEOTIDE SEQUENCE</scope>
</reference>
<accession>A0A8S2HB32</accession>
<keyword evidence="1" id="KW-0677">Repeat</keyword>
<dbReference type="Gene3D" id="1.25.40.10">
    <property type="entry name" value="Tetratricopeptide repeat domain"/>
    <property type="match status" value="1"/>
</dbReference>
<proteinExistence type="predicted"/>
<evidence type="ECO:0000313" key="6">
    <source>
        <dbReference type="Proteomes" id="UP000682733"/>
    </source>
</evidence>
<evidence type="ECO:0000313" key="4">
    <source>
        <dbReference type="EMBL" id="CAF0816249.1"/>
    </source>
</evidence>
<keyword evidence="2" id="KW-0802">TPR repeat</keyword>
<dbReference type="EMBL" id="CAJNOK010001517">
    <property type="protein sequence ID" value="CAF0816249.1"/>
    <property type="molecule type" value="Genomic_DNA"/>
</dbReference>
<dbReference type="Proteomes" id="UP000677228">
    <property type="component" value="Unassembled WGS sequence"/>
</dbReference>
<protein>
    <submittedName>
        <fullName evidence="5">Uncharacterized protein</fullName>
    </submittedName>
</protein>
<dbReference type="EMBL" id="CAJOBA010001517">
    <property type="protein sequence ID" value="CAF3600339.1"/>
    <property type="molecule type" value="Genomic_DNA"/>
</dbReference>
<keyword evidence="3" id="KW-1133">Transmembrane helix</keyword>
<dbReference type="Pfam" id="PF13424">
    <property type="entry name" value="TPR_12"/>
    <property type="match status" value="1"/>
</dbReference>
<keyword evidence="3" id="KW-0472">Membrane</keyword>
<dbReference type="SUPFAM" id="SSF48452">
    <property type="entry name" value="TPR-like"/>
    <property type="match status" value="1"/>
</dbReference>
<dbReference type="AlphaFoldDB" id="A0A8S2HB32"/>
<keyword evidence="3" id="KW-0812">Transmembrane</keyword>
<evidence type="ECO:0000256" key="3">
    <source>
        <dbReference type="SAM" id="Phobius"/>
    </source>
</evidence>
<dbReference type="Proteomes" id="UP000682733">
    <property type="component" value="Unassembled WGS sequence"/>
</dbReference>
<evidence type="ECO:0000256" key="2">
    <source>
        <dbReference type="ARBA" id="ARBA00022803"/>
    </source>
</evidence>
<name>A0A8S2HB32_9BILA</name>
<gene>
    <name evidence="4" type="ORF">OVA965_LOCUS5409</name>
    <name evidence="5" type="ORF">TMI583_LOCUS5407</name>
</gene>
<dbReference type="Gene3D" id="3.90.1720.10">
    <property type="entry name" value="endopeptidase domain like (from Nostoc punctiforme)"/>
    <property type="match status" value="1"/>
</dbReference>
<sequence length="481" mass="54331">MSGRSEALENIKDSHYTNGLMVLENNKIKGQEGLRLVSFDVFRANYSIRRVQYGVETFRDCFLVNTKYAGTAYPQPALMPDDVVHNAFSLYMHMDLRYNFFIWNCEHFAFTCSTNREFPEKISALGRSSDQIRYGPMSILASLSASAMVITKLVHFSKILFKATMYVERNIDDLYTMCQGAIDTLSMIKLALLKIPNVIWILRAVTFAMDAFPHVIRLTFYLTSNGERRVARLARGIAIPPAIFFQEMMKVIGAHGLSIVAGIFGMWLGIVVPVPGLNVLLSALFSIIVYFVSRVTIGAAIDYYKYVRNDASLASIYYRTAGASYQLKRDTDAFSLYQTTLDIELKTLPDDARTIAVTYSNLSAVYVHLDQFDQALIAANQAIDQLRKALPNNHPDVVHHRTYLQTIKKKQILKDVYHHPLGCGKQENRIDDCLQILSVNKRRDSRVSTDCNELEVVDSEDPGNCGAKNGRQTKEIKVAHT</sequence>
<feature type="transmembrane region" description="Helical" evidence="3">
    <location>
        <begin position="251"/>
        <end position="274"/>
    </location>
</feature>
<evidence type="ECO:0000256" key="1">
    <source>
        <dbReference type="ARBA" id="ARBA00022737"/>
    </source>
</evidence>
<evidence type="ECO:0000313" key="5">
    <source>
        <dbReference type="EMBL" id="CAF3600339.1"/>
    </source>
</evidence>
<organism evidence="5 6">
    <name type="scientific">Didymodactylos carnosus</name>
    <dbReference type="NCBI Taxonomy" id="1234261"/>
    <lineage>
        <taxon>Eukaryota</taxon>
        <taxon>Metazoa</taxon>
        <taxon>Spiralia</taxon>
        <taxon>Gnathifera</taxon>
        <taxon>Rotifera</taxon>
        <taxon>Eurotatoria</taxon>
        <taxon>Bdelloidea</taxon>
        <taxon>Philodinida</taxon>
        <taxon>Philodinidae</taxon>
        <taxon>Didymodactylos</taxon>
    </lineage>
</organism>
<comment type="caution">
    <text evidence="5">The sequence shown here is derived from an EMBL/GenBank/DDBJ whole genome shotgun (WGS) entry which is preliminary data.</text>
</comment>